<dbReference type="GO" id="GO:0003939">
    <property type="term" value="F:L-iditol 2-dehydrogenase (NAD+) activity"/>
    <property type="evidence" value="ECO:0007669"/>
    <property type="project" value="TreeGrafter"/>
</dbReference>
<dbReference type="InterPro" id="IPR011032">
    <property type="entry name" value="GroES-like_sf"/>
</dbReference>
<evidence type="ECO:0000256" key="7">
    <source>
        <dbReference type="RuleBase" id="RU361277"/>
    </source>
</evidence>
<dbReference type="Gene3D" id="3.90.180.10">
    <property type="entry name" value="Medium-chain alcohol dehydrogenases, catalytic domain"/>
    <property type="match status" value="1"/>
</dbReference>
<keyword evidence="10" id="KW-1185">Reference proteome</keyword>
<dbReference type="Gene3D" id="3.40.50.720">
    <property type="entry name" value="NAD(P)-binding Rossmann-like Domain"/>
    <property type="match status" value="1"/>
</dbReference>
<dbReference type="InterPro" id="IPR020843">
    <property type="entry name" value="ER"/>
</dbReference>
<gene>
    <name evidence="9" type="ORF">A4X13_0g1867</name>
</gene>
<evidence type="ECO:0000256" key="3">
    <source>
        <dbReference type="ARBA" id="ARBA00022723"/>
    </source>
</evidence>
<keyword evidence="5" id="KW-0560">Oxidoreductase</keyword>
<dbReference type="SMART" id="SM00829">
    <property type="entry name" value="PKS_ER"/>
    <property type="match status" value="1"/>
</dbReference>
<dbReference type="EMBL" id="LWDF02000081">
    <property type="protein sequence ID" value="KAE8258149.1"/>
    <property type="molecule type" value="Genomic_DNA"/>
</dbReference>
<evidence type="ECO:0000256" key="5">
    <source>
        <dbReference type="ARBA" id="ARBA00023002"/>
    </source>
</evidence>
<dbReference type="PANTHER" id="PTHR43161:SF9">
    <property type="entry name" value="SORBITOL DEHYDROGENASE"/>
    <property type="match status" value="1"/>
</dbReference>
<comment type="caution">
    <text evidence="9">The sequence shown here is derived from an EMBL/GenBank/DDBJ whole genome shotgun (WGS) entry which is preliminary data.</text>
</comment>
<keyword evidence="6" id="KW-0520">NAD</keyword>
<reference evidence="9" key="2">
    <citation type="journal article" date="2019" name="IMA Fungus">
        <title>Genome sequencing and comparison of five Tilletia species to identify candidate genes for the detection of regulated species infecting wheat.</title>
        <authorList>
            <person name="Nguyen H.D.T."/>
            <person name="Sultana T."/>
            <person name="Kesanakurti P."/>
            <person name="Hambleton S."/>
        </authorList>
    </citation>
    <scope>NUCLEOTIDE SEQUENCE</scope>
    <source>
        <strain evidence="9">DAOMC 236416</strain>
    </source>
</reference>
<dbReference type="GO" id="GO:0006062">
    <property type="term" value="P:sorbitol catabolic process"/>
    <property type="evidence" value="ECO:0007669"/>
    <property type="project" value="TreeGrafter"/>
</dbReference>
<reference evidence="9" key="1">
    <citation type="submission" date="2016-04" db="EMBL/GenBank/DDBJ databases">
        <authorList>
            <person name="Nguyen H.D."/>
            <person name="Samba Siva P."/>
            <person name="Cullis J."/>
            <person name="Levesque C.A."/>
            <person name="Hambleton S."/>
        </authorList>
    </citation>
    <scope>NUCLEOTIDE SEQUENCE</scope>
    <source>
        <strain evidence="9">DAOMC 236416</strain>
    </source>
</reference>
<dbReference type="InterPro" id="IPR045306">
    <property type="entry name" value="SDH-like"/>
</dbReference>
<sequence>MAAITKSVVLNAIDNVTFEERPTAPPGPHEVSVACRQTGICGSDVHYIKHGRIGEFILTGPMILGHESAGDVVAVGAEVKTLKVGDRVALEPGVPCFGCHLCLSGAYNQCRALVFAATPPYDGTLCPAYNLHESFAHPMPKSMSYAAGALMEPLAVAVHSTVNRGKVRAMENVLVFGAGPIGLLCAAVAKAYGAKRVITVDIIDSKLEFAASFAASHTFKPTKPNEGETGMQAAERNAKALIKEIGDDVEAVEGFDLVLECTGAPPCIQMGLWATKVRGRFVQIGMGQNDVVLPLHLINIKELDLTGGFRYGFGAYPTAISLVSAGKIDIERLITHRYKFADSLDAFEAVAKGQGEDGKQVIKAQIAHE</sequence>
<evidence type="ECO:0000256" key="4">
    <source>
        <dbReference type="ARBA" id="ARBA00022833"/>
    </source>
</evidence>
<evidence type="ECO:0000313" key="9">
    <source>
        <dbReference type="EMBL" id="KAE8258149.1"/>
    </source>
</evidence>
<dbReference type="GO" id="GO:0008270">
    <property type="term" value="F:zinc ion binding"/>
    <property type="evidence" value="ECO:0007669"/>
    <property type="project" value="InterPro"/>
</dbReference>
<dbReference type="Pfam" id="PF00107">
    <property type="entry name" value="ADH_zinc_N"/>
    <property type="match status" value="1"/>
</dbReference>
<dbReference type="AlphaFoldDB" id="A0A177TI04"/>
<dbReference type="SUPFAM" id="SSF51735">
    <property type="entry name" value="NAD(P)-binding Rossmann-fold domains"/>
    <property type="match status" value="1"/>
</dbReference>
<evidence type="ECO:0000256" key="2">
    <source>
        <dbReference type="ARBA" id="ARBA00008072"/>
    </source>
</evidence>
<evidence type="ECO:0000256" key="1">
    <source>
        <dbReference type="ARBA" id="ARBA00001947"/>
    </source>
</evidence>
<dbReference type="CDD" id="cd05285">
    <property type="entry name" value="sorbitol_DH"/>
    <property type="match status" value="1"/>
</dbReference>
<protein>
    <recommendedName>
        <fullName evidence="8">Enoyl reductase (ER) domain-containing protein</fullName>
    </recommendedName>
</protein>
<name>A0A177TI04_9BASI</name>
<dbReference type="SUPFAM" id="SSF50129">
    <property type="entry name" value="GroES-like"/>
    <property type="match status" value="1"/>
</dbReference>
<dbReference type="PROSITE" id="PS00059">
    <property type="entry name" value="ADH_ZINC"/>
    <property type="match status" value="1"/>
</dbReference>
<evidence type="ECO:0000259" key="8">
    <source>
        <dbReference type="SMART" id="SM00829"/>
    </source>
</evidence>
<proteinExistence type="inferred from homology"/>
<keyword evidence="4 7" id="KW-0862">Zinc</keyword>
<comment type="similarity">
    <text evidence="2 7">Belongs to the zinc-containing alcohol dehydrogenase family.</text>
</comment>
<accession>A0A177TI04</accession>
<feature type="domain" description="Enoyl reductase (ER)" evidence="8">
    <location>
        <begin position="11"/>
        <end position="362"/>
    </location>
</feature>
<dbReference type="InterPro" id="IPR013149">
    <property type="entry name" value="ADH-like_C"/>
</dbReference>
<keyword evidence="3 7" id="KW-0479">Metal-binding</keyword>
<dbReference type="Proteomes" id="UP000077521">
    <property type="component" value="Unassembled WGS sequence"/>
</dbReference>
<dbReference type="Pfam" id="PF08240">
    <property type="entry name" value="ADH_N"/>
    <property type="match status" value="1"/>
</dbReference>
<comment type="cofactor">
    <cofactor evidence="1 7">
        <name>Zn(2+)</name>
        <dbReference type="ChEBI" id="CHEBI:29105"/>
    </cofactor>
</comment>
<evidence type="ECO:0000313" key="10">
    <source>
        <dbReference type="Proteomes" id="UP000077521"/>
    </source>
</evidence>
<dbReference type="InterPro" id="IPR013154">
    <property type="entry name" value="ADH-like_N"/>
</dbReference>
<organism evidence="9 10">
    <name type="scientific">Tilletia indica</name>
    <dbReference type="NCBI Taxonomy" id="43049"/>
    <lineage>
        <taxon>Eukaryota</taxon>
        <taxon>Fungi</taxon>
        <taxon>Dikarya</taxon>
        <taxon>Basidiomycota</taxon>
        <taxon>Ustilaginomycotina</taxon>
        <taxon>Exobasidiomycetes</taxon>
        <taxon>Tilletiales</taxon>
        <taxon>Tilletiaceae</taxon>
        <taxon>Tilletia</taxon>
    </lineage>
</organism>
<evidence type="ECO:0000256" key="6">
    <source>
        <dbReference type="ARBA" id="ARBA00023027"/>
    </source>
</evidence>
<dbReference type="InterPro" id="IPR036291">
    <property type="entry name" value="NAD(P)-bd_dom_sf"/>
</dbReference>
<dbReference type="PANTHER" id="PTHR43161">
    <property type="entry name" value="SORBITOL DEHYDROGENASE"/>
    <property type="match status" value="1"/>
</dbReference>
<dbReference type="FunFam" id="3.40.50.720:FF:000068">
    <property type="entry name" value="Sorbitol dehydrogenase"/>
    <property type="match status" value="1"/>
</dbReference>
<dbReference type="InterPro" id="IPR002328">
    <property type="entry name" value="ADH_Zn_CS"/>
</dbReference>